<dbReference type="InterPro" id="IPR039564">
    <property type="entry name" value="Peptidase_C39-like"/>
</dbReference>
<evidence type="ECO:0000313" key="4">
    <source>
        <dbReference type="EMBL" id="MFD0922002.1"/>
    </source>
</evidence>
<dbReference type="Gene3D" id="3.90.70.10">
    <property type="entry name" value="Cysteine proteinases"/>
    <property type="match status" value="1"/>
</dbReference>
<evidence type="ECO:0000313" key="5">
    <source>
        <dbReference type="Proteomes" id="UP001597018"/>
    </source>
</evidence>
<feature type="domain" description="Peptidase C39-like" evidence="3">
    <location>
        <begin position="217"/>
        <end position="368"/>
    </location>
</feature>
<accession>A0ABW3G016</accession>
<evidence type="ECO:0000256" key="2">
    <source>
        <dbReference type="SAM" id="SignalP"/>
    </source>
</evidence>
<dbReference type="Proteomes" id="UP001597018">
    <property type="component" value="Unassembled WGS sequence"/>
</dbReference>
<feature type="signal peptide" evidence="2">
    <location>
        <begin position="1"/>
        <end position="20"/>
    </location>
</feature>
<feature type="chain" id="PRO_5045143131" evidence="2">
    <location>
        <begin position="21"/>
        <end position="421"/>
    </location>
</feature>
<protein>
    <submittedName>
        <fullName evidence="4">Peptidase C39 family protein</fullName>
    </submittedName>
</protein>
<dbReference type="EMBL" id="JBHTIW010000017">
    <property type="protein sequence ID" value="MFD0922002.1"/>
    <property type="molecule type" value="Genomic_DNA"/>
</dbReference>
<sequence length="421" mass="45497">MRTSFLLVLLSALVLTTTMCGRPAPPGGEISYHQWSAGDFRTGTSEGVRAVDGRLSIGDPVGVAAHPGVSPGTTEDYDYARWTSPTLPLDFGATQLVASWNARTPPGTWLRVEMRGHTNSGEQTRWYGMGDWASGDTDILRTSTSGQSDEHGQVNVDTFATRQGATLVDYQLRATLYRAAGTSATPEVSMLGAMTSALPDRFDVPTSGPGGAWGTELPVPRYSQDVHRGHFPQYGGGGEAWCSPSSTEMVVEYWGKRPTDDQLAWVGAGHPDPAVDNAARQTFDHAYDGTGNWPFNTAYAATYGLDAHITRLRSLADAERYVRLGIPVITSQSFNAGEIDGVDYSTEGHIMVIVGFTRTGDVIVNDPASPDDASVRHVYPRKQFENVWQRTKRHDKKGEVADGPGGIAYIITPPGHPRPQS</sequence>
<reference evidence="5" key="1">
    <citation type="journal article" date="2019" name="Int. J. Syst. Evol. Microbiol.">
        <title>The Global Catalogue of Microorganisms (GCM) 10K type strain sequencing project: providing services to taxonomists for standard genome sequencing and annotation.</title>
        <authorList>
            <consortium name="The Broad Institute Genomics Platform"/>
            <consortium name="The Broad Institute Genome Sequencing Center for Infectious Disease"/>
            <person name="Wu L."/>
            <person name="Ma J."/>
        </authorList>
    </citation>
    <scope>NUCLEOTIDE SEQUENCE [LARGE SCALE GENOMIC DNA]</scope>
    <source>
        <strain evidence="5">CCUG 56401</strain>
    </source>
</reference>
<feature type="region of interest" description="Disordered" evidence="1">
    <location>
        <begin position="390"/>
        <end position="421"/>
    </location>
</feature>
<comment type="caution">
    <text evidence="4">The sequence shown here is derived from an EMBL/GenBank/DDBJ whole genome shotgun (WGS) entry which is preliminary data.</text>
</comment>
<organism evidence="4 5">
    <name type="scientific">Saccharopolyspora rosea</name>
    <dbReference type="NCBI Taxonomy" id="524884"/>
    <lineage>
        <taxon>Bacteria</taxon>
        <taxon>Bacillati</taxon>
        <taxon>Actinomycetota</taxon>
        <taxon>Actinomycetes</taxon>
        <taxon>Pseudonocardiales</taxon>
        <taxon>Pseudonocardiaceae</taxon>
        <taxon>Saccharopolyspora</taxon>
    </lineage>
</organism>
<dbReference type="Pfam" id="PF13529">
    <property type="entry name" value="Peptidase_C39_2"/>
    <property type="match status" value="1"/>
</dbReference>
<dbReference type="InterPro" id="IPR039563">
    <property type="entry name" value="Peptidase_C39_single_dom"/>
</dbReference>
<keyword evidence="5" id="KW-1185">Reference proteome</keyword>
<evidence type="ECO:0000259" key="3">
    <source>
        <dbReference type="Pfam" id="PF13529"/>
    </source>
</evidence>
<name>A0ABW3G016_9PSEU</name>
<dbReference type="RefSeq" id="WP_263248326.1">
    <property type="nucleotide sequence ID" value="NZ_BAABLT010000026.1"/>
</dbReference>
<dbReference type="CDD" id="cd02549">
    <property type="entry name" value="Peptidase_C39A"/>
    <property type="match status" value="1"/>
</dbReference>
<evidence type="ECO:0000256" key="1">
    <source>
        <dbReference type="SAM" id="MobiDB-lite"/>
    </source>
</evidence>
<proteinExistence type="predicted"/>
<gene>
    <name evidence="4" type="ORF">ACFQ16_19840</name>
</gene>
<keyword evidence="2" id="KW-0732">Signal</keyword>